<dbReference type="GO" id="GO:0005829">
    <property type="term" value="C:cytosol"/>
    <property type="evidence" value="ECO:0007669"/>
    <property type="project" value="TreeGrafter"/>
</dbReference>
<dbReference type="OrthoDB" id="7903015at2"/>
<evidence type="ECO:0000256" key="1">
    <source>
        <dbReference type="ARBA" id="ARBA00023002"/>
    </source>
</evidence>
<dbReference type="PANTHER" id="PTHR30137">
    <property type="entry name" value="LUCIFERASE-LIKE MONOOXYGENASE"/>
    <property type="match status" value="1"/>
</dbReference>
<dbReference type="InterPro" id="IPR036661">
    <property type="entry name" value="Luciferase-like_sf"/>
</dbReference>
<dbReference type="Proteomes" id="UP000030351">
    <property type="component" value="Unassembled WGS sequence"/>
</dbReference>
<dbReference type="STRING" id="371042.NG99_23450"/>
<keyword evidence="5" id="KW-1185">Reference proteome</keyword>
<organism evidence="4 5">
    <name type="scientific">Erwinia typographi</name>
    <dbReference type="NCBI Taxonomy" id="371042"/>
    <lineage>
        <taxon>Bacteria</taxon>
        <taxon>Pseudomonadati</taxon>
        <taxon>Pseudomonadota</taxon>
        <taxon>Gammaproteobacteria</taxon>
        <taxon>Enterobacterales</taxon>
        <taxon>Erwiniaceae</taxon>
        <taxon>Erwinia</taxon>
    </lineage>
</organism>
<gene>
    <name evidence="4" type="ORF">NG99_23450</name>
</gene>
<dbReference type="SUPFAM" id="SSF51679">
    <property type="entry name" value="Bacterial luciferase-like"/>
    <property type="match status" value="1"/>
</dbReference>
<dbReference type="GO" id="GO:0016705">
    <property type="term" value="F:oxidoreductase activity, acting on paired donors, with incorporation or reduction of molecular oxygen"/>
    <property type="evidence" value="ECO:0007669"/>
    <property type="project" value="InterPro"/>
</dbReference>
<keyword evidence="2" id="KW-0503">Monooxygenase</keyword>
<dbReference type="EMBL" id="JRUQ01000075">
    <property type="protein sequence ID" value="KGT87393.1"/>
    <property type="molecule type" value="Genomic_DNA"/>
</dbReference>
<dbReference type="Pfam" id="PF00296">
    <property type="entry name" value="Bac_luciferase"/>
    <property type="match status" value="1"/>
</dbReference>
<sequence length="358" mass="39959">MRLGLFNLMSFKDNARGLQGVIQDTREMIQLAEAIGFETAWFAEHHFTNYSISVSPLLMAAHMAGYTRRIKLGTAVIVLPLYQPMRIAQEIALVDRLTEGRLVLGVGSGYQAWEFDRYGLDVETRSDRLLAHWQLVSDALTSGKTVSTDRHGAPLNTDFLLDTLQQPLPPVYITSTNPTVLKAFQPWQATPFMTAGYRGSHKLRQRVRDARAGWQEAGLDGNMPVAVQQYIHVTDSRSEAREAAERAMFVARMIVALQGNTKVTGDAFIEAPPFAGEPWLDQVCDNLMFGDAGTVAERILSEVRDIRPSHYNCFFQFGDMPIARARRSLELFGERVIPLLEAELGKITVDLHPAAPGR</sequence>
<accession>A0A0A3ZNU6</accession>
<reference evidence="4 5" key="1">
    <citation type="submission" date="2014-10" db="EMBL/GenBank/DDBJ databases">
        <title>Genome sequence of Erwinia typographi M043b.</title>
        <authorList>
            <person name="Chan K.-G."/>
            <person name="Tan W.-S."/>
        </authorList>
    </citation>
    <scope>NUCLEOTIDE SEQUENCE [LARGE SCALE GENOMIC DNA]</scope>
    <source>
        <strain evidence="4 5">M043b</strain>
    </source>
</reference>
<keyword evidence="1" id="KW-0560">Oxidoreductase</keyword>
<dbReference type="InterPro" id="IPR011251">
    <property type="entry name" value="Luciferase-like_dom"/>
</dbReference>
<evidence type="ECO:0000313" key="5">
    <source>
        <dbReference type="Proteomes" id="UP000030351"/>
    </source>
</evidence>
<dbReference type="PANTHER" id="PTHR30137:SF8">
    <property type="entry name" value="BLR5498 PROTEIN"/>
    <property type="match status" value="1"/>
</dbReference>
<evidence type="ECO:0000256" key="2">
    <source>
        <dbReference type="ARBA" id="ARBA00023033"/>
    </source>
</evidence>
<feature type="domain" description="Luciferase-like" evidence="3">
    <location>
        <begin position="10"/>
        <end position="300"/>
    </location>
</feature>
<dbReference type="InterPro" id="IPR050766">
    <property type="entry name" value="Bact_Lucif_Oxidored"/>
</dbReference>
<proteinExistence type="predicted"/>
<dbReference type="eggNOG" id="COG2141">
    <property type="taxonomic scope" value="Bacteria"/>
</dbReference>
<dbReference type="AlphaFoldDB" id="A0A0A3ZNU6"/>
<evidence type="ECO:0000259" key="3">
    <source>
        <dbReference type="Pfam" id="PF00296"/>
    </source>
</evidence>
<protein>
    <submittedName>
        <fullName evidence="4">Luciferase</fullName>
    </submittedName>
</protein>
<name>A0A0A3ZNU6_9GAMM</name>
<comment type="caution">
    <text evidence="4">The sequence shown here is derived from an EMBL/GenBank/DDBJ whole genome shotgun (WGS) entry which is preliminary data.</text>
</comment>
<evidence type="ECO:0000313" key="4">
    <source>
        <dbReference type="EMBL" id="KGT87393.1"/>
    </source>
</evidence>
<dbReference type="GO" id="GO:0004497">
    <property type="term" value="F:monooxygenase activity"/>
    <property type="evidence" value="ECO:0007669"/>
    <property type="project" value="UniProtKB-KW"/>
</dbReference>
<dbReference type="Gene3D" id="3.20.20.30">
    <property type="entry name" value="Luciferase-like domain"/>
    <property type="match status" value="1"/>
</dbReference>